<dbReference type="EMBL" id="SBIQ01001374">
    <property type="protein sequence ID" value="KAF7670479.1"/>
    <property type="molecule type" value="Genomic_DNA"/>
</dbReference>
<protein>
    <submittedName>
        <fullName evidence="1">Uncharacterized protein</fullName>
    </submittedName>
</protein>
<keyword evidence="2" id="KW-1185">Reference proteome</keyword>
<gene>
    <name evidence="1" type="ORF">TCON_2861</name>
</gene>
<organism evidence="1 2">
    <name type="scientific">Astathelohania contejeani</name>
    <dbReference type="NCBI Taxonomy" id="164912"/>
    <lineage>
        <taxon>Eukaryota</taxon>
        <taxon>Fungi</taxon>
        <taxon>Fungi incertae sedis</taxon>
        <taxon>Microsporidia</taxon>
        <taxon>Astathelohaniidae</taxon>
        <taxon>Astathelohania</taxon>
    </lineage>
</organism>
<reference evidence="1 2" key="1">
    <citation type="submission" date="2019-01" db="EMBL/GenBank/DDBJ databases">
        <title>Genomes sequencing and comparative genomics of infectious freshwater microsporidia, Cucumispora dikerogammari and Thelohania contejeani.</title>
        <authorList>
            <person name="Cormier A."/>
            <person name="Giraud I."/>
            <person name="Wattier R."/>
            <person name="Teixeira M."/>
            <person name="Grandjean F."/>
            <person name="Rigaud T."/>
            <person name="Cordaux R."/>
        </authorList>
    </citation>
    <scope>NUCLEOTIDE SEQUENCE [LARGE SCALE GENOMIC DNA]</scope>
    <source>
        <strain evidence="1">T1</strain>
        <tissue evidence="1">Spores</tissue>
    </source>
</reference>
<evidence type="ECO:0000313" key="2">
    <source>
        <dbReference type="Proteomes" id="UP001516464"/>
    </source>
</evidence>
<name>A0ABQ7HUS3_9MICR</name>
<accession>A0ABQ7HUS3</accession>
<comment type="caution">
    <text evidence="1">The sequence shown here is derived from an EMBL/GenBank/DDBJ whole genome shotgun (WGS) entry which is preliminary data.</text>
</comment>
<evidence type="ECO:0000313" key="1">
    <source>
        <dbReference type="EMBL" id="KAF7670479.1"/>
    </source>
</evidence>
<sequence length="103" mass="12174">NNNTIYNNINNNNIIKEHEKRENIRCGTKRVKVNTFNISNNNINTASHLRYTGKENCNSNIPCYNVYNMDNRSDFMFNRVYNNKDYSGSKPNWDVYNIRSVIT</sequence>
<dbReference type="Proteomes" id="UP001516464">
    <property type="component" value="Unassembled WGS sequence"/>
</dbReference>
<proteinExistence type="predicted"/>
<feature type="non-terminal residue" evidence="1">
    <location>
        <position position="1"/>
    </location>
</feature>